<dbReference type="RefSeq" id="WP_079645799.1">
    <property type="nucleotide sequence ID" value="NZ_FUZF01000027.1"/>
</dbReference>
<accession>A0A1T5GL69</accession>
<gene>
    <name evidence="2" type="ORF">SAMN05660841_04176</name>
</gene>
<evidence type="ECO:0000256" key="1">
    <source>
        <dbReference type="SAM" id="SignalP"/>
    </source>
</evidence>
<dbReference type="Gene3D" id="2.30.30.40">
    <property type="entry name" value="SH3 Domains"/>
    <property type="match status" value="1"/>
</dbReference>
<proteinExistence type="predicted"/>
<dbReference type="AlphaFoldDB" id="A0A1T5GL69"/>
<dbReference type="Proteomes" id="UP000190150">
    <property type="component" value="Unassembled WGS sequence"/>
</dbReference>
<dbReference type="OrthoDB" id="7054664at2"/>
<evidence type="ECO:0008006" key="4">
    <source>
        <dbReference type="Google" id="ProtNLM"/>
    </source>
</evidence>
<feature type="chain" id="PRO_5012888486" description="SH3 domain-containing protein" evidence="1">
    <location>
        <begin position="20"/>
        <end position="235"/>
    </location>
</feature>
<evidence type="ECO:0000313" key="3">
    <source>
        <dbReference type="Proteomes" id="UP000190150"/>
    </source>
</evidence>
<name>A0A1T5GL69_9SPHI</name>
<sequence>MLKFLTFILLSIFSSTCFAQFAKIIDKDGYTNLREKASATSRIVGKINSEEIVYTFHDDEFGNWRIADYRNEKNELITGYIHKSRLKEIASYEQIPSLLSNRASASFQMKDIQIDIESDDFDYAKHKKDFSISDYGTYSILDRYKGQEMWGTDGTIPQTHYKSIIIQIRNKTIRIPERDIENLFNINNESVGCYYDYEKDCLYIVATNGDGAGGYVVLFKIEKGKYAGKKLEMPF</sequence>
<dbReference type="STRING" id="1513896.SAMN05660841_04176"/>
<organism evidence="2 3">
    <name type="scientific">Sphingobacterium nematocida</name>
    <dbReference type="NCBI Taxonomy" id="1513896"/>
    <lineage>
        <taxon>Bacteria</taxon>
        <taxon>Pseudomonadati</taxon>
        <taxon>Bacteroidota</taxon>
        <taxon>Sphingobacteriia</taxon>
        <taxon>Sphingobacteriales</taxon>
        <taxon>Sphingobacteriaceae</taxon>
        <taxon>Sphingobacterium</taxon>
    </lineage>
</organism>
<keyword evidence="3" id="KW-1185">Reference proteome</keyword>
<evidence type="ECO:0000313" key="2">
    <source>
        <dbReference type="EMBL" id="SKC09152.1"/>
    </source>
</evidence>
<protein>
    <recommendedName>
        <fullName evidence="4">SH3 domain-containing protein</fullName>
    </recommendedName>
</protein>
<reference evidence="3" key="1">
    <citation type="submission" date="2017-02" db="EMBL/GenBank/DDBJ databases">
        <authorList>
            <person name="Varghese N."/>
            <person name="Submissions S."/>
        </authorList>
    </citation>
    <scope>NUCLEOTIDE SEQUENCE [LARGE SCALE GENOMIC DNA]</scope>
    <source>
        <strain evidence="3">DSM 24091</strain>
    </source>
</reference>
<keyword evidence="1" id="KW-0732">Signal</keyword>
<feature type="signal peptide" evidence="1">
    <location>
        <begin position="1"/>
        <end position="19"/>
    </location>
</feature>
<dbReference type="EMBL" id="FUZF01000027">
    <property type="protein sequence ID" value="SKC09152.1"/>
    <property type="molecule type" value="Genomic_DNA"/>
</dbReference>